<reference evidence="3 4" key="1">
    <citation type="journal article" date="2018" name="Nat. Ecol. Evol.">
        <title>Pezizomycetes genomes reveal the molecular basis of ectomycorrhizal truffle lifestyle.</title>
        <authorList>
            <person name="Murat C."/>
            <person name="Payen T."/>
            <person name="Noel B."/>
            <person name="Kuo A."/>
            <person name="Morin E."/>
            <person name="Chen J."/>
            <person name="Kohler A."/>
            <person name="Krizsan K."/>
            <person name="Balestrini R."/>
            <person name="Da Silva C."/>
            <person name="Montanini B."/>
            <person name="Hainaut M."/>
            <person name="Levati E."/>
            <person name="Barry K.W."/>
            <person name="Belfiori B."/>
            <person name="Cichocki N."/>
            <person name="Clum A."/>
            <person name="Dockter R.B."/>
            <person name="Fauchery L."/>
            <person name="Guy J."/>
            <person name="Iotti M."/>
            <person name="Le Tacon F."/>
            <person name="Lindquist E.A."/>
            <person name="Lipzen A."/>
            <person name="Malagnac F."/>
            <person name="Mello A."/>
            <person name="Molinier V."/>
            <person name="Miyauchi S."/>
            <person name="Poulain J."/>
            <person name="Riccioni C."/>
            <person name="Rubini A."/>
            <person name="Sitrit Y."/>
            <person name="Splivallo R."/>
            <person name="Traeger S."/>
            <person name="Wang M."/>
            <person name="Zifcakova L."/>
            <person name="Wipf D."/>
            <person name="Zambonelli A."/>
            <person name="Paolocci F."/>
            <person name="Nowrousian M."/>
            <person name="Ottonello S."/>
            <person name="Baldrian P."/>
            <person name="Spatafora J.W."/>
            <person name="Henrissat B."/>
            <person name="Nagy L.G."/>
            <person name="Aury J.M."/>
            <person name="Wincker P."/>
            <person name="Grigoriev I.V."/>
            <person name="Bonfante P."/>
            <person name="Martin F.M."/>
        </authorList>
    </citation>
    <scope>NUCLEOTIDE SEQUENCE [LARGE SCALE GENOMIC DNA]</scope>
    <source>
        <strain evidence="3 4">120613-1</strain>
    </source>
</reference>
<name>A0A3N4JA57_9PEZI</name>
<evidence type="ECO:0000313" key="3">
    <source>
        <dbReference type="EMBL" id="RPA95116.1"/>
    </source>
</evidence>
<evidence type="ECO:0008006" key="5">
    <source>
        <dbReference type="Google" id="ProtNLM"/>
    </source>
</evidence>
<feature type="signal peptide" evidence="2">
    <location>
        <begin position="1"/>
        <end position="26"/>
    </location>
</feature>
<dbReference type="Proteomes" id="UP000276215">
    <property type="component" value="Unassembled WGS sequence"/>
</dbReference>
<sequence>MMISYRYFLSLFGLVWFALLSALSLGRQAKQSKSRTIADMMIRFNTTQHDTKRYRRFFFSTGCNRYGTVRYCTPAQSPDLPDTKRNQSPIQCVKLFQAFFPPHVFFWEWKRGVRKANQNQRNWSQESERNKDNLFTKKTTSAEGASNKCLGPWISFFSSFPFPLNWNFSTIPVLYGGRELSPSLPPRSWRLLNWCPMWACYSSGTVEGKVDGGWRMDSSGLWSIVYSFGQKENFLPVCSVLSGSRLVWLSPASERMVRLQYTRSLTLRFRTVCFATERGVCRLEWKKARVRLSD</sequence>
<evidence type="ECO:0000256" key="1">
    <source>
        <dbReference type="SAM" id="MobiDB-lite"/>
    </source>
</evidence>
<evidence type="ECO:0000313" key="4">
    <source>
        <dbReference type="Proteomes" id="UP000276215"/>
    </source>
</evidence>
<accession>A0A3N4JA57</accession>
<gene>
    <name evidence="3" type="ORF">L873DRAFT_1339257</name>
</gene>
<proteinExistence type="predicted"/>
<keyword evidence="4" id="KW-1185">Reference proteome</keyword>
<evidence type="ECO:0000256" key="2">
    <source>
        <dbReference type="SAM" id="SignalP"/>
    </source>
</evidence>
<feature type="compositionally biased region" description="Basic and acidic residues" evidence="1">
    <location>
        <begin position="126"/>
        <end position="135"/>
    </location>
</feature>
<protein>
    <recommendedName>
        <fullName evidence="5">Secreted protein</fullName>
    </recommendedName>
</protein>
<dbReference type="AlphaFoldDB" id="A0A3N4JA57"/>
<feature type="region of interest" description="Disordered" evidence="1">
    <location>
        <begin position="118"/>
        <end position="137"/>
    </location>
</feature>
<keyword evidence="2" id="KW-0732">Signal</keyword>
<organism evidence="3 4">
    <name type="scientific">Choiromyces venosus 120613-1</name>
    <dbReference type="NCBI Taxonomy" id="1336337"/>
    <lineage>
        <taxon>Eukaryota</taxon>
        <taxon>Fungi</taxon>
        <taxon>Dikarya</taxon>
        <taxon>Ascomycota</taxon>
        <taxon>Pezizomycotina</taxon>
        <taxon>Pezizomycetes</taxon>
        <taxon>Pezizales</taxon>
        <taxon>Tuberaceae</taxon>
        <taxon>Choiromyces</taxon>
    </lineage>
</organism>
<feature type="chain" id="PRO_5018015544" description="Secreted protein" evidence="2">
    <location>
        <begin position="27"/>
        <end position="294"/>
    </location>
</feature>
<dbReference type="EMBL" id="ML120429">
    <property type="protein sequence ID" value="RPA95116.1"/>
    <property type="molecule type" value="Genomic_DNA"/>
</dbReference>